<comment type="catalytic activity">
    <reaction evidence="14">
        <text>L-homoserine + NAD(+) = L-aspartate 4-semialdehyde + NADH + H(+)</text>
        <dbReference type="Rhea" id="RHEA:15757"/>
        <dbReference type="ChEBI" id="CHEBI:15378"/>
        <dbReference type="ChEBI" id="CHEBI:57476"/>
        <dbReference type="ChEBI" id="CHEBI:57540"/>
        <dbReference type="ChEBI" id="CHEBI:57945"/>
        <dbReference type="ChEBI" id="CHEBI:537519"/>
        <dbReference type="EC" id="1.1.1.3"/>
    </reaction>
    <physiologicalReaction direction="right-to-left" evidence="14">
        <dbReference type="Rhea" id="RHEA:15759"/>
    </physiologicalReaction>
</comment>
<comment type="cofactor">
    <cofactor evidence="1">
        <name>a metal cation</name>
        <dbReference type="ChEBI" id="CHEBI:25213"/>
    </cofactor>
</comment>
<keyword evidence="8 17" id="KW-0791">Threonine biosynthesis</keyword>
<evidence type="ECO:0000259" key="20">
    <source>
        <dbReference type="Pfam" id="PF03447"/>
    </source>
</evidence>
<dbReference type="InterPro" id="IPR001342">
    <property type="entry name" value="HDH_cat"/>
</dbReference>
<evidence type="ECO:0000256" key="1">
    <source>
        <dbReference type="ARBA" id="ARBA00001920"/>
    </source>
</evidence>
<dbReference type="PANTHER" id="PTHR43331:SF1">
    <property type="entry name" value="HOMOSERINE DEHYDROGENASE"/>
    <property type="match status" value="1"/>
</dbReference>
<keyword evidence="9 17" id="KW-0560">Oxidoreductase</keyword>
<dbReference type="AlphaFoldDB" id="A0A7D8ALJ5"/>
<feature type="domain" description="Homoserine dehydrogenase catalytic" evidence="19">
    <location>
        <begin position="158"/>
        <end position="336"/>
    </location>
</feature>
<evidence type="ECO:0000256" key="17">
    <source>
        <dbReference type="RuleBase" id="RU000579"/>
    </source>
</evidence>
<dbReference type="Proteomes" id="UP000515708">
    <property type="component" value="Chromosome"/>
</dbReference>
<evidence type="ECO:0000256" key="10">
    <source>
        <dbReference type="ARBA" id="ARBA00023053"/>
    </source>
</evidence>
<dbReference type="GO" id="GO:0004412">
    <property type="term" value="F:homoserine dehydrogenase activity"/>
    <property type="evidence" value="ECO:0007669"/>
    <property type="project" value="UniProtKB-EC"/>
</dbReference>
<dbReference type="PROSITE" id="PS01042">
    <property type="entry name" value="HOMOSER_DHGENASE"/>
    <property type="match status" value="1"/>
</dbReference>
<feature type="active site" description="Proton donor" evidence="15">
    <location>
        <position position="225"/>
    </location>
</feature>
<dbReference type="EMBL" id="CP043732">
    <property type="protein sequence ID" value="QMU97168.1"/>
    <property type="molecule type" value="Genomic_DNA"/>
</dbReference>
<keyword evidence="16 17" id="KW-0521">NADP</keyword>
<evidence type="ECO:0000313" key="21">
    <source>
        <dbReference type="EMBL" id="QMU97168.1"/>
    </source>
</evidence>
<accession>A0A7D8ALJ5</accession>
<feature type="binding site" evidence="16">
    <location>
        <position position="102"/>
    </location>
    <ligand>
        <name>NADPH</name>
        <dbReference type="ChEBI" id="CHEBI:57783"/>
    </ligand>
</feature>
<gene>
    <name evidence="21" type="ORF">FVO59_07980</name>
</gene>
<evidence type="ECO:0000259" key="19">
    <source>
        <dbReference type="Pfam" id="PF00742"/>
    </source>
</evidence>
<evidence type="ECO:0000256" key="13">
    <source>
        <dbReference type="ARBA" id="ARBA00048841"/>
    </source>
</evidence>
<evidence type="ECO:0000256" key="9">
    <source>
        <dbReference type="ARBA" id="ARBA00023002"/>
    </source>
</evidence>
<evidence type="ECO:0000256" key="14">
    <source>
        <dbReference type="ARBA" id="ARBA00049031"/>
    </source>
</evidence>
<proteinExistence type="inferred from homology"/>
<feature type="binding site" evidence="16">
    <location>
        <position position="210"/>
    </location>
    <ligand>
        <name>L-homoserine</name>
        <dbReference type="ChEBI" id="CHEBI:57476"/>
    </ligand>
</feature>
<dbReference type="UniPathway" id="UPA00050">
    <property type="reaction ID" value="UER00063"/>
</dbReference>
<dbReference type="SUPFAM" id="SSF51735">
    <property type="entry name" value="NAD(P)-binding Rossmann-fold domains"/>
    <property type="match status" value="1"/>
</dbReference>
<dbReference type="EC" id="1.1.1.3" evidence="5 17"/>
<comment type="pathway">
    <text evidence="3 17">Amino-acid biosynthesis; L-methionine biosynthesis via de novo pathway; L-homoserine from L-aspartate: step 3/3.</text>
</comment>
<dbReference type="RefSeq" id="WP_182252175.1">
    <property type="nucleotide sequence ID" value="NZ_CP043732.1"/>
</dbReference>
<keyword evidence="11 17" id="KW-0486">Methionine biosynthesis</keyword>
<evidence type="ECO:0000256" key="5">
    <source>
        <dbReference type="ARBA" id="ARBA00013213"/>
    </source>
</evidence>
<dbReference type="NCBIfam" id="NF004912">
    <property type="entry name" value="PRK06270.1"/>
    <property type="match status" value="1"/>
</dbReference>
<evidence type="ECO:0000256" key="16">
    <source>
        <dbReference type="PIRSR" id="PIRSR036497-2"/>
    </source>
</evidence>
<dbReference type="UniPathway" id="UPA00051">
    <property type="reaction ID" value="UER00465"/>
</dbReference>
<name>A0A7D8ALJ5_9MICO</name>
<reference evidence="21 22" key="1">
    <citation type="journal article" date="2020" name="Front. Microbiol.">
        <title>Design of Bacterial Strain-Specific qPCR Assays Using NGS Data and Publicly Available Resources and Its Application to Track Biocontrol Strains.</title>
        <authorList>
            <person name="Hernandez I."/>
            <person name="Sant C."/>
            <person name="Martinez R."/>
            <person name="Fernandez C."/>
        </authorList>
    </citation>
    <scope>NUCLEOTIDE SEQUENCE [LARGE SCALE GENOMIC DNA]</scope>
    <source>
        <strain evidence="21 22">B24</strain>
    </source>
</reference>
<dbReference type="FunFam" id="3.30.360.10:FF:000005">
    <property type="entry name" value="Homoserine dehydrogenase"/>
    <property type="match status" value="1"/>
</dbReference>
<evidence type="ECO:0000256" key="3">
    <source>
        <dbReference type="ARBA" id="ARBA00005062"/>
    </source>
</evidence>
<dbReference type="PANTHER" id="PTHR43331">
    <property type="entry name" value="HOMOSERINE DEHYDROGENASE"/>
    <property type="match status" value="1"/>
</dbReference>
<dbReference type="SUPFAM" id="SSF55347">
    <property type="entry name" value="Glyceraldehyde-3-phosphate dehydrogenase-like, C-terminal domain"/>
    <property type="match status" value="1"/>
</dbReference>
<dbReference type="GO" id="GO:0050661">
    <property type="term" value="F:NADP binding"/>
    <property type="evidence" value="ECO:0007669"/>
    <property type="project" value="InterPro"/>
</dbReference>
<protein>
    <recommendedName>
        <fullName evidence="6 17">Homoserine dehydrogenase</fullName>
        <ecNumber evidence="5 17">1.1.1.3</ecNumber>
    </recommendedName>
</protein>
<evidence type="ECO:0000256" key="12">
    <source>
        <dbReference type="ARBA" id="ARBA00044930"/>
    </source>
</evidence>
<keyword evidence="7 17" id="KW-0028">Amino-acid biosynthesis</keyword>
<comment type="catalytic activity">
    <reaction evidence="13">
        <text>L-homoserine + NADP(+) = L-aspartate 4-semialdehyde + NADPH + H(+)</text>
        <dbReference type="Rhea" id="RHEA:15761"/>
        <dbReference type="ChEBI" id="CHEBI:15378"/>
        <dbReference type="ChEBI" id="CHEBI:57476"/>
        <dbReference type="ChEBI" id="CHEBI:57783"/>
        <dbReference type="ChEBI" id="CHEBI:58349"/>
        <dbReference type="ChEBI" id="CHEBI:537519"/>
        <dbReference type="EC" id="1.1.1.3"/>
    </reaction>
    <physiologicalReaction direction="right-to-left" evidence="13">
        <dbReference type="Rhea" id="RHEA:15763"/>
    </physiologicalReaction>
</comment>
<dbReference type="GO" id="GO:0009088">
    <property type="term" value="P:threonine biosynthetic process"/>
    <property type="evidence" value="ECO:0007669"/>
    <property type="project" value="UniProtKB-UniPathway"/>
</dbReference>
<evidence type="ECO:0000256" key="7">
    <source>
        <dbReference type="ARBA" id="ARBA00022605"/>
    </source>
</evidence>
<evidence type="ECO:0000256" key="6">
    <source>
        <dbReference type="ARBA" id="ARBA00013376"/>
    </source>
</evidence>
<evidence type="ECO:0000256" key="11">
    <source>
        <dbReference type="ARBA" id="ARBA00023167"/>
    </source>
</evidence>
<dbReference type="Gene3D" id="3.40.50.720">
    <property type="entry name" value="NAD(P)-binding Rossmann-like Domain"/>
    <property type="match status" value="1"/>
</dbReference>
<dbReference type="InterPro" id="IPR005106">
    <property type="entry name" value="Asp/hSer_DH_NAD-bd"/>
</dbReference>
<keyword evidence="10" id="KW-0915">Sodium</keyword>
<evidence type="ECO:0000256" key="15">
    <source>
        <dbReference type="PIRSR" id="PIRSR036497-1"/>
    </source>
</evidence>
<evidence type="ECO:0000256" key="8">
    <source>
        <dbReference type="ARBA" id="ARBA00022697"/>
    </source>
</evidence>
<evidence type="ECO:0000313" key="22">
    <source>
        <dbReference type="Proteomes" id="UP000515708"/>
    </source>
</evidence>
<dbReference type="GO" id="GO:0009086">
    <property type="term" value="P:methionine biosynthetic process"/>
    <property type="evidence" value="ECO:0007669"/>
    <property type="project" value="UniProtKB-KW"/>
</dbReference>
<comment type="pathway">
    <text evidence="2 17">Amino-acid biosynthesis; L-threonine biosynthesis; L-threonine from L-aspartate: step 3/5.</text>
</comment>
<dbReference type="Pfam" id="PF00742">
    <property type="entry name" value="Homoserine_dh"/>
    <property type="match status" value="1"/>
</dbReference>
<dbReference type="InterPro" id="IPR036291">
    <property type="entry name" value="NAD(P)-bd_dom_sf"/>
</dbReference>
<organism evidence="21 22">
    <name type="scientific">Microbacterium esteraromaticum</name>
    <dbReference type="NCBI Taxonomy" id="57043"/>
    <lineage>
        <taxon>Bacteria</taxon>
        <taxon>Bacillati</taxon>
        <taxon>Actinomycetota</taxon>
        <taxon>Actinomycetes</taxon>
        <taxon>Micrococcales</taxon>
        <taxon>Microbacteriaceae</taxon>
        <taxon>Microbacterium</taxon>
    </lineage>
</organism>
<sequence length="348" mass="35991">MRTYNLALIGFGGVNRALAQLIAEDPTRFAHLGFELKVVAITDLLMGSLVQSEGVDLGAVQSLPRGETFESFAGGSATADNERIIRDSPADIVVEATFTDPTDGEPAASHVRWALDSGKSVTTTNKGPVAFHAEALTKLAADNGALFAYEGAVLSGTPVLGLARDQLAGLTIRGFQGILNGTSNYVIGRMEAGLTLESAVREAQAEGYAEADPTADIGGSDVQLKVAILANELLGAGISPADVDATGITGIAPDDIIDAAREGRRYKLIGSARRTEDGGIIATVAPRALEADHPLAHVPGATNAVSFETDLLGTVTITGPGAGRIETAFALITDIIAIHSHEKEKVDA</sequence>
<dbReference type="Gene3D" id="3.30.360.10">
    <property type="entry name" value="Dihydrodipicolinate Reductase, domain 2"/>
    <property type="match status" value="1"/>
</dbReference>
<comment type="similarity">
    <text evidence="4 18">Belongs to the homoserine dehydrogenase family.</text>
</comment>
<dbReference type="Pfam" id="PF03447">
    <property type="entry name" value="NAD_binding_3"/>
    <property type="match status" value="1"/>
</dbReference>
<feature type="domain" description="Aspartate/homoserine dehydrogenase NAD-binding" evidence="20">
    <location>
        <begin position="10"/>
        <end position="150"/>
    </location>
</feature>
<dbReference type="InterPro" id="IPR019811">
    <property type="entry name" value="HDH_CS"/>
</dbReference>
<evidence type="ECO:0000256" key="18">
    <source>
        <dbReference type="RuleBase" id="RU004171"/>
    </source>
</evidence>
<comment type="function">
    <text evidence="12">Catalyzes the conversion of L-aspartate-beta-semialdehyde (L-Asa) to L-homoserine (L-Hse), the third step in the biosynthesis of threonine and methionine from aspartate.</text>
</comment>
<dbReference type="PIRSF" id="PIRSF036497">
    <property type="entry name" value="HDH_short"/>
    <property type="match status" value="1"/>
</dbReference>
<dbReference type="NCBIfam" id="NF004976">
    <property type="entry name" value="PRK06349.1"/>
    <property type="match status" value="1"/>
</dbReference>
<dbReference type="InterPro" id="IPR022697">
    <property type="entry name" value="HDH_short"/>
</dbReference>
<evidence type="ECO:0000256" key="4">
    <source>
        <dbReference type="ARBA" id="ARBA00006753"/>
    </source>
</evidence>
<feature type="binding site" evidence="16">
    <location>
        <position position="126"/>
    </location>
    <ligand>
        <name>NADPH</name>
        <dbReference type="ChEBI" id="CHEBI:57783"/>
    </ligand>
</feature>
<evidence type="ECO:0000256" key="2">
    <source>
        <dbReference type="ARBA" id="ARBA00005056"/>
    </source>
</evidence>